<proteinExistence type="predicted"/>
<protein>
    <submittedName>
        <fullName evidence="2">Uncharacterized protein</fullName>
    </submittedName>
</protein>
<feature type="region of interest" description="Disordered" evidence="1">
    <location>
        <begin position="49"/>
        <end position="102"/>
    </location>
</feature>
<dbReference type="Proteomes" id="UP000007151">
    <property type="component" value="Unassembled WGS sequence"/>
</dbReference>
<evidence type="ECO:0000256" key="1">
    <source>
        <dbReference type="SAM" id="MobiDB-lite"/>
    </source>
</evidence>
<accession>A0A212FPS2</accession>
<dbReference type="KEGG" id="dpl:KGM_209434"/>
<evidence type="ECO:0000313" key="3">
    <source>
        <dbReference type="Proteomes" id="UP000007151"/>
    </source>
</evidence>
<reference evidence="2 3" key="1">
    <citation type="journal article" date="2011" name="Cell">
        <title>The monarch butterfly genome yields insights into long-distance migration.</title>
        <authorList>
            <person name="Zhan S."/>
            <person name="Merlin C."/>
            <person name="Boore J.L."/>
            <person name="Reppert S.M."/>
        </authorList>
    </citation>
    <scope>NUCLEOTIDE SEQUENCE [LARGE SCALE GENOMIC DNA]</scope>
    <source>
        <strain evidence="2">F-2</strain>
    </source>
</reference>
<name>A0A212FPS2_DANPL</name>
<evidence type="ECO:0000313" key="2">
    <source>
        <dbReference type="EMBL" id="OWR55758.1"/>
    </source>
</evidence>
<feature type="compositionally biased region" description="Basic and acidic residues" evidence="1">
    <location>
        <begin position="82"/>
        <end position="93"/>
    </location>
</feature>
<keyword evidence="3" id="KW-1185">Reference proteome</keyword>
<dbReference type="AlphaFoldDB" id="A0A212FPS2"/>
<organism evidence="2 3">
    <name type="scientific">Danaus plexippus plexippus</name>
    <dbReference type="NCBI Taxonomy" id="278856"/>
    <lineage>
        <taxon>Eukaryota</taxon>
        <taxon>Metazoa</taxon>
        <taxon>Ecdysozoa</taxon>
        <taxon>Arthropoda</taxon>
        <taxon>Hexapoda</taxon>
        <taxon>Insecta</taxon>
        <taxon>Pterygota</taxon>
        <taxon>Neoptera</taxon>
        <taxon>Endopterygota</taxon>
        <taxon>Lepidoptera</taxon>
        <taxon>Glossata</taxon>
        <taxon>Ditrysia</taxon>
        <taxon>Papilionoidea</taxon>
        <taxon>Nymphalidae</taxon>
        <taxon>Danainae</taxon>
        <taxon>Danaini</taxon>
        <taxon>Danaina</taxon>
        <taxon>Danaus</taxon>
        <taxon>Danaus</taxon>
    </lineage>
</organism>
<gene>
    <name evidence="2" type="ORF">KGM_209434</name>
</gene>
<dbReference type="EMBL" id="AGBW02000796">
    <property type="protein sequence ID" value="OWR55758.1"/>
    <property type="molecule type" value="Genomic_DNA"/>
</dbReference>
<feature type="compositionally biased region" description="Basic and acidic residues" evidence="1">
    <location>
        <begin position="50"/>
        <end position="62"/>
    </location>
</feature>
<dbReference type="OrthoDB" id="2016263at2759"/>
<sequence length="102" mass="11422">MENYVATFLGDGRSSTFCVDVPPSRRPLDPPRHTLLRHLAALAHVNCRKYRPETETSSRSEAEEPSSTDSVPPPPFTSSDVMLKDSLKEEKPHNLALKYARS</sequence>
<comment type="caution">
    <text evidence="2">The sequence shown here is derived from an EMBL/GenBank/DDBJ whole genome shotgun (WGS) entry which is preliminary data.</text>
</comment>